<dbReference type="Proteomes" id="UP000485484">
    <property type="component" value="Unassembled WGS sequence"/>
</dbReference>
<dbReference type="EMBL" id="MWAK01000502">
    <property type="protein sequence ID" value="OPZ88455.1"/>
    <property type="molecule type" value="Genomic_DNA"/>
</dbReference>
<accession>A0A1V5M5M3</accession>
<dbReference type="AlphaFoldDB" id="A0A1V5M5M3"/>
<evidence type="ECO:0000313" key="1">
    <source>
        <dbReference type="EMBL" id="OPZ88455.1"/>
    </source>
</evidence>
<comment type="caution">
    <text evidence="1">The sequence shown here is derived from an EMBL/GenBank/DDBJ whole genome shotgun (WGS) entry which is preliminary data.</text>
</comment>
<organism evidence="1">
    <name type="scientific">candidate division TA06 bacterium ADurb.Bin417</name>
    <dbReference type="NCBI Taxonomy" id="1852828"/>
    <lineage>
        <taxon>Bacteria</taxon>
        <taxon>Bacteria division TA06</taxon>
    </lineage>
</organism>
<gene>
    <name evidence="1" type="ORF">BWY73_01661</name>
</gene>
<reference evidence="1" key="1">
    <citation type="submission" date="2017-02" db="EMBL/GenBank/DDBJ databases">
        <title>Delving into the versatile metabolic prowess of the omnipresent phylum Bacteroidetes.</title>
        <authorList>
            <person name="Nobu M.K."/>
            <person name="Mei R."/>
            <person name="Narihiro T."/>
            <person name="Kuroda K."/>
            <person name="Liu W.-T."/>
        </authorList>
    </citation>
    <scope>NUCLEOTIDE SEQUENCE</scope>
    <source>
        <strain evidence="1">ADurb.Bin417</strain>
    </source>
</reference>
<proteinExistence type="predicted"/>
<name>A0A1V5M5M3_UNCT6</name>
<protein>
    <submittedName>
        <fullName evidence="1">Uncharacterized protein</fullName>
    </submittedName>
</protein>
<sequence>MFEGVGGVGQGPPEQLTVAEPVPEKLLQPIQFIRPSPPAFLKIHGYNPVFKT</sequence>